<dbReference type="PANTHER" id="PTHR27004:SF203">
    <property type="entry name" value="LEUCINE-RICH REPEAT-CONTAINING N-TERMINAL PLANT-TYPE DOMAIN-CONTAINING PROTEIN"/>
    <property type="match status" value="1"/>
</dbReference>
<dbReference type="SUPFAM" id="SSF52058">
    <property type="entry name" value="L domain-like"/>
    <property type="match status" value="1"/>
</dbReference>
<protein>
    <recommendedName>
        <fullName evidence="16">Receptor-like protein kinase</fullName>
    </recommendedName>
</protein>
<evidence type="ECO:0000313" key="14">
    <source>
        <dbReference type="EMBL" id="CAK9211748.1"/>
    </source>
</evidence>
<proteinExistence type="inferred from homology"/>
<feature type="non-terminal residue" evidence="14">
    <location>
        <position position="166"/>
    </location>
</feature>
<evidence type="ECO:0000256" key="10">
    <source>
        <dbReference type="ARBA" id="ARBA00023170"/>
    </source>
</evidence>
<keyword evidence="5" id="KW-0433">Leucine-rich repeat</keyword>
<evidence type="ECO:0000256" key="13">
    <source>
        <dbReference type="SAM" id="Phobius"/>
    </source>
</evidence>
<dbReference type="Gene3D" id="3.80.10.10">
    <property type="entry name" value="Ribonuclease Inhibitor"/>
    <property type="match status" value="1"/>
</dbReference>
<evidence type="ECO:0000256" key="8">
    <source>
        <dbReference type="ARBA" id="ARBA00022989"/>
    </source>
</evidence>
<gene>
    <name evidence="14" type="ORF">CSSPTR1EN2_LOCUS10978</name>
</gene>
<name>A0ABP0U422_9BRYO</name>
<keyword evidence="11" id="KW-0325">Glycoprotein</keyword>
<dbReference type="InterPro" id="IPR001611">
    <property type="entry name" value="Leu-rich_rpt"/>
</dbReference>
<evidence type="ECO:0000256" key="9">
    <source>
        <dbReference type="ARBA" id="ARBA00023136"/>
    </source>
</evidence>
<comment type="subcellular location">
    <subcellularLocation>
        <location evidence="1">Cell membrane</location>
    </subcellularLocation>
    <subcellularLocation>
        <location evidence="12">Endomembrane system</location>
        <topology evidence="12">Single-pass membrane protein</topology>
    </subcellularLocation>
    <subcellularLocation>
        <location evidence="2">Membrane</location>
        <topology evidence="2">Single-pass type I membrane protein</topology>
    </subcellularLocation>
</comment>
<keyword evidence="9 13" id="KW-0472">Membrane</keyword>
<evidence type="ECO:0000256" key="7">
    <source>
        <dbReference type="ARBA" id="ARBA00022737"/>
    </source>
</evidence>
<evidence type="ECO:0000313" key="15">
    <source>
        <dbReference type="Proteomes" id="UP001497512"/>
    </source>
</evidence>
<comment type="similarity">
    <text evidence="3">Belongs to the RLP family.</text>
</comment>
<accession>A0ABP0U422</accession>
<keyword evidence="15" id="KW-1185">Reference proteome</keyword>
<evidence type="ECO:0000256" key="2">
    <source>
        <dbReference type="ARBA" id="ARBA00004479"/>
    </source>
</evidence>
<keyword evidence="6 13" id="KW-0812">Transmembrane</keyword>
<keyword evidence="8 13" id="KW-1133">Transmembrane helix</keyword>
<dbReference type="Proteomes" id="UP001497512">
    <property type="component" value="Chromosome 18"/>
</dbReference>
<keyword evidence="4" id="KW-1003">Cell membrane</keyword>
<evidence type="ECO:0000256" key="6">
    <source>
        <dbReference type="ARBA" id="ARBA00022692"/>
    </source>
</evidence>
<evidence type="ECO:0000256" key="1">
    <source>
        <dbReference type="ARBA" id="ARBA00004236"/>
    </source>
</evidence>
<evidence type="ECO:0000256" key="3">
    <source>
        <dbReference type="ARBA" id="ARBA00009592"/>
    </source>
</evidence>
<evidence type="ECO:0000256" key="12">
    <source>
        <dbReference type="ARBA" id="ARBA00037847"/>
    </source>
</evidence>
<dbReference type="Pfam" id="PF00560">
    <property type="entry name" value="LRR_1"/>
    <property type="match status" value="1"/>
</dbReference>
<reference evidence="14" key="1">
    <citation type="submission" date="2024-02" db="EMBL/GenBank/DDBJ databases">
        <authorList>
            <consortium name="ELIXIR-Norway"/>
            <consortium name="Elixir Norway"/>
        </authorList>
    </citation>
    <scope>NUCLEOTIDE SEQUENCE</scope>
</reference>
<evidence type="ECO:0000256" key="4">
    <source>
        <dbReference type="ARBA" id="ARBA00022475"/>
    </source>
</evidence>
<keyword evidence="7" id="KW-0677">Repeat</keyword>
<feature type="transmembrane region" description="Helical" evidence="13">
    <location>
        <begin position="124"/>
        <end position="147"/>
    </location>
</feature>
<keyword evidence="10" id="KW-0675">Receptor</keyword>
<evidence type="ECO:0000256" key="11">
    <source>
        <dbReference type="ARBA" id="ARBA00023180"/>
    </source>
</evidence>
<dbReference type="InterPro" id="IPR032675">
    <property type="entry name" value="LRR_dom_sf"/>
</dbReference>
<dbReference type="PANTHER" id="PTHR27004">
    <property type="entry name" value="RECEPTOR-LIKE PROTEIN 12 ISOFORM X1"/>
    <property type="match status" value="1"/>
</dbReference>
<organism evidence="14 15">
    <name type="scientific">Sphagnum troendelagicum</name>
    <dbReference type="NCBI Taxonomy" id="128251"/>
    <lineage>
        <taxon>Eukaryota</taxon>
        <taxon>Viridiplantae</taxon>
        <taxon>Streptophyta</taxon>
        <taxon>Embryophyta</taxon>
        <taxon>Bryophyta</taxon>
        <taxon>Sphagnophytina</taxon>
        <taxon>Sphagnopsida</taxon>
        <taxon>Sphagnales</taxon>
        <taxon>Sphagnaceae</taxon>
        <taxon>Sphagnum</taxon>
    </lineage>
</organism>
<evidence type="ECO:0008006" key="16">
    <source>
        <dbReference type="Google" id="ProtNLM"/>
    </source>
</evidence>
<sequence>MGEIPVEVSEGEQLHEFFLQQNVFQGTIPLSSGNLTPLQNLDLGNNKLNGSIPGTLGGVTNLETFNVFENNLQGLIPTVLTTRFNASSFAGNPLLHGTPLTGSQAIDHHHSSGWSTGAIVGMDVGGAGLLALIILPSICGLGICVGWQRRGTIGAKAKAVTETLIV</sequence>
<dbReference type="EMBL" id="OZ019910">
    <property type="protein sequence ID" value="CAK9211748.1"/>
    <property type="molecule type" value="Genomic_DNA"/>
</dbReference>
<evidence type="ECO:0000256" key="5">
    <source>
        <dbReference type="ARBA" id="ARBA00022614"/>
    </source>
</evidence>